<accession>A0ABY4SLP1</accession>
<dbReference type="Proteomes" id="UP001055429">
    <property type="component" value="Chromosome"/>
</dbReference>
<dbReference type="Pfam" id="PF08878">
    <property type="entry name" value="HamA"/>
    <property type="match status" value="1"/>
</dbReference>
<proteinExistence type="predicted"/>
<reference evidence="2" key="1">
    <citation type="submission" date="2022-05" db="EMBL/GenBank/DDBJ databases">
        <title>Brevundimonas albigilva TT17 genome sequence.</title>
        <authorList>
            <person name="Lee K."/>
            <person name="Son H."/>
        </authorList>
    </citation>
    <scope>NUCLEOTIDE SEQUENCE</scope>
    <source>
        <strain evidence="2">TT17</strain>
    </source>
</reference>
<evidence type="ECO:0000313" key="2">
    <source>
        <dbReference type="EMBL" id="URI14985.1"/>
    </source>
</evidence>
<protein>
    <submittedName>
        <fullName evidence="2">DUF1837 domain-containing protein</fullName>
    </submittedName>
</protein>
<evidence type="ECO:0000259" key="1">
    <source>
        <dbReference type="Pfam" id="PF08878"/>
    </source>
</evidence>
<dbReference type="InterPro" id="IPR014976">
    <property type="entry name" value="AbpA_HamA_C"/>
</dbReference>
<sequence>MRKTVGEADLANINSWCDVASSKVGTHDLHEITVKPGQLADGVDEVAKTIPDHYVASPYLARVLRRKGKPQAAAVLEARLPTNKKIRSGDLGEILGTAYVNELTSYDIGVFRLRWKDHRNMAMRGDDLIGLAEDANGRALFLKGEAKSGAAMGNAVIANARTALASADQRPTPHALSFMAEKYLDMGDEHRCDLIEDATLDTGVALNQVEHLLFTFSGNATAGLLTTDLQAYGGGVRQSAVNFRIPTHQNFIRDVFETAIANAL</sequence>
<organism evidence="2 3">
    <name type="scientific">Brevundimonas albigilva</name>
    <dbReference type="NCBI Taxonomy" id="1312364"/>
    <lineage>
        <taxon>Bacteria</taxon>
        <taxon>Pseudomonadati</taxon>
        <taxon>Pseudomonadota</taxon>
        <taxon>Alphaproteobacteria</taxon>
        <taxon>Caulobacterales</taxon>
        <taxon>Caulobacteraceae</taxon>
        <taxon>Brevundimonas</taxon>
    </lineage>
</organism>
<name>A0ABY4SLP1_9CAUL</name>
<evidence type="ECO:0000313" key="3">
    <source>
        <dbReference type="Proteomes" id="UP001055429"/>
    </source>
</evidence>
<feature type="domain" description="Anti-bacteriophage protein A/HamA C-terminal" evidence="1">
    <location>
        <begin position="36"/>
        <end position="258"/>
    </location>
</feature>
<dbReference type="EMBL" id="CP097649">
    <property type="protein sequence ID" value="URI14985.1"/>
    <property type="molecule type" value="Genomic_DNA"/>
</dbReference>
<gene>
    <name evidence="2" type="ORF">M8231_14455</name>
</gene>
<dbReference type="RefSeq" id="WP_250201772.1">
    <property type="nucleotide sequence ID" value="NZ_CP097649.1"/>
</dbReference>
<keyword evidence="3" id="KW-1185">Reference proteome</keyword>